<dbReference type="PANTHER" id="PTHR43358">
    <property type="entry name" value="ALPHA/BETA-HYDROLASE"/>
    <property type="match status" value="1"/>
</dbReference>
<evidence type="ECO:0000259" key="2">
    <source>
        <dbReference type="Pfam" id="PF12146"/>
    </source>
</evidence>
<dbReference type="EMBL" id="CM035418">
    <property type="protein sequence ID" value="KAH7420808.1"/>
    <property type="molecule type" value="Genomic_DNA"/>
</dbReference>
<evidence type="ECO:0000256" key="1">
    <source>
        <dbReference type="SAM" id="MobiDB-lite"/>
    </source>
</evidence>
<dbReference type="Gene3D" id="3.40.50.1820">
    <property type="entry name" value="alpha/beta hydrolase"/>
    <property type="match status" value="1"/>
</dbReference>
<gene>
    <name evidence="3" type="ORF">KP509_13G024000</name>
</gene>
<proteinExistence type="predicted"/>
<feature type="compositionally biased region" description="Basic and acidic residues" evidence="1">
    <location>
        <begin position="390"/>
        <end position="404"/>
    </location>
</feature>
<organism evidence="3 4">
    <name type="scientific">Ceratopteris richardii</name>
    <name type="common">Triangle waterfern</name>
    <dbReference type="NCBI Taxonomy" id="49495"/>
    <lineage>
        <taxon>Eukaryota</taxon>
        <taxon>Viridiplantae</taxon>
        <taxon>Streptophyta</taxon>
        <taxon>Embryophyta</taxon>
        <taxon>Tracheophyta</taxon>
        <taxon>Polypodiopsida</taxon>
        <taxon>Polypodiidae</taxon>
        <taxon>Polypodiales</taxon>
        <taxon>Pteridineae</taxon>
        <taxon>Pteridaceae</taxon>
        <taxon>Parkerioideae</taxon>
        <taxon>Ceratopteris</taxon>
    </lineage>
</organism>
<dbReference type="OrthoDB" id="10249433at2759"/>
<evidence type="ECO:0000313" key="3">
    <source>
        <dbReference type="EMBL" id="KAH7420808.1"/>
    </source>
</evidence>
<protein>
    <recommendedName>
        <fullName evidence="2">Serine aminopeptidase S33 domain-containing protein</fullName>
    </recommendedName>
</protein>
<dbReference type="InterPro" id="IPR029058">
    <property type="entry name" value="AB_hydrolase_fold"/>
</dbReference>
<dbReference type="SUPFAM" id="SSF53474">
    <property type="entry name" value="alpha/beta-Hydrolases"/>
    <property type="match status" value="1"/>
</dbReference>
<comment type="caution">
    <text evidence="3">The sequence shown here is derived from an EMBL/GenBank/DDBJ whole genome shotgun (WGS) entry which is preliminary data.</text>
</comment>
<dbReference type="PANTHER" id="PTHR43358:SF4">
    <property type="entry name" value="ALPHA_BETA HYDROLASE FOLD-1 DOMAIN-CONTAINING PROTEIN"/>
    <property type="match status" value="1"/>
</dbReference>
<reference evidence="3" key="1">
    <citation type="submission" date="2021-08" db="EMBL/GenBank/DDBJ databases">
        <title>WGS assembly of Ceratopteris richardii.</title>
        <authorList>
            <person name="Marchant D.B."/>
            <person name="Chen G."/>
            <person name="Jenkins J."/>
            <person name="Shu S."/>
            <person name="Leebens-Mack J."/>
            <person name="Grimwood J."/>
            <person name="Schmutz J."/>
            <person name="Soltis P."/>
            <person name="Soltis D."/>
            <person name="Chen Z.-H."/>
        </authorList>
    </citation>
    <scope>NUCLEOTIDE SEQUENCE</scope>
    <source>
        <strain evidence="3">Whitten #5841</strain>
        <tissue evidence="3">Leaf</tissue>
    </source>
</reference>
<dbReference type="Pfam" id="PF12146">
    <property type="entry name" value="Hydrolase_4"/>
    <property type="match status" value="1"/>
</dbReference>
<feature type="region of interest" description="Disordered" evidence="1">
    <location>
        <begin position="450"/>
        <end position="521"/>
    </location>
</feature>
<dbReference type="InterPro" id="IPR022742">
    <property type="entry name" value="Hydrolase_4"/>
</dbReference>
<dbReference type="AlphaFoldDB" id="A0A8T2TED6"/>
<feature type="domain" description="Serine aminopeptidase S33" evidence="2">
    <location>
        <begin position="64"/>
        <end position="178"/>
    </location>
</feature>
<evidence type="ECO:0000313" key="4">
    <source>
        <dbReference type="Proteomes" id="UP000825935"/>
    </source>
</evidence>
<feature type="compositionally biased region" description="Polar residues" evidence="1">
    <location>
        <begin position="482"/>
        <end position="499"/>
    </location>
</feature>
<dbReference type="OMA" id="TLECSHY"/>
<dbReference type="InterPro" id="IPR052920">
    <property type="entry name" value="DNA-binding_regulatory"/>
</dbReference>
<feature type="region of interest" description="Disordered" evidence="1">
    <location>
        <begin position="378"/>
        <end position="404"/>
    </location>
</feature>
<name>A0A8T2TED6_CERRI</name>
<feature type="compositionally biased region" description="Low complexity" evidence="1">
    <location>
        <begin position="463"/>
        <end position="480"/>
    </location>
</feature>
<sequence>MEQLVNFVIRPPRAKYDLSRDLLQPEFQLRNRRYQREDLQVINSQGHVLQCSHYMPIPMAEEKPLPCVIYCHGNSGCRADASEAAVILLPSNITVFSLDFSGSGLSEGEYVTLGWNEKDDLKAVVEHLRTDKRVSCIGLWGRSMGAVTSLMYGAEDPSIAGMVLDSPFSNLVELMMELVDVYKVRLPKFTLKVAIQYMRKIIQRKAHFDILELDAIKVAKKSFIPALFGHAAEDSFIQPHHSDLIYKAYMGDKNIIKFEGDHNTPRPRFYYDSINIFFHNVLQPPEDPVAELTTNTSFIDTDDFMYDNESIGYQVLMAMQPSFLPPDLSGFRPDISNSSDSDSAWQISHSEVPSDLDGFQSDLSKLLEKGNLDAGIDGGLSPQSLLNHGNVDESSSRGPHNEMIHEDTWDSSFLQEFSEPLCQEIFADFPSTVEDEERMINEAIAASLQETNINNCHPKEGNSPSVETSTSSPSSSTLPSHGTVSTVSSTDDQASSNGSIPGKKGDEQPASMEPHTVGTLEALGQRWGLGIFRSMSNKHSSNNQS</sequence>
<accession>A0A8T2TED6</accession>
<keyword evidence="4" id="KW-1185">Reference proteome</keyword>
<dbReference type="Proteomes" id="UP000825935">
    <property type="component" value="Chromosome 13"/>
</dbReference>